<gene>
    <name evidence="2" type="ORF">E2C01_099788</name>
</gene>
<sequence length="70" mass="7908">MEGKSGETRGEERPREELSFPKTKGRRWRVRERSAGPLGVTDARHCASSDSQYEGLPSLREPAITFSLFL</sequence>
<evidence type="ECO:0000313" key="3">
    <source>
        <dbReference type="Proteomes" id="UP000324222"/>
    </source>
</evidence>
<reference evidence="2 3" key="1">
    <citation type="submission" date="2019-05" db="EMBL/GenBank/DDBJ databases">
        <title>Another draft genome of Portunus trituberculatus and its Hox gene families provides insights of decapod evolution.</title>
        <authorList>
            <person name="Jeong J.-H."/>
            <person name="Song I."/>
            <person name="Kim S."/>
            <person name="Choi T."/>
            <person name="Kim D."/>
            <person name="Ryu S."/>
            <person name="Kim W."/>
        </authorList>
    </citation>
    <scope>NUCLEOTIDE SEQUENCE [LARGE SCALE GENOMIC DNA]</scope>
    <source>
        <tissue evidence="2">Muscle</tissue>
    </source>
</reference>
<accession>A0A5B7KBU0</accession>
<dbReference type="Proteomes" id="UP000324222">
    <property type="component" value="Unassembled WGS sequence"/>
</dbReference>
<feature type="compositionally biased region" description="Basic and acidic residues" evidence="1">
    <location>
        <begin position="1"/>
        <end position="19"/>
    </location>
</feature>
<protein>
    <submittedName>
        <fullName evidence="2">Uncharacterized protein</fullName>
    </submittedName>
</protein>
<proteinExistence type="predicted"/>
<organism evidence="2 3">
    <name type="scientific">Portunus trituberculatus</name>
    <name type="common">Swimming crab</name>
    <name type="synonym">Neptunus trituberculatus</name>
    <dbReference type="NCBI Taxonomy" id="210409"/>
    <lineage>
        <taxon>Eukaryota</taxon>
        <taxon>Metazoa</taxon>
        <taxon>Ecdysozoa</taxon>
        <taxon>Arthropoda</taxon>
        <taxon>Crustacea</taxon>
        <taxon>Multicrustacea</taxon>
        <taxon>Malacostraca</taxon>
        <taxon>Eumalacostraca</taxon>
        <taxon>Eucarida</taxon>
        <taxon>Decapoda</taxon>
        <taxon>Pleocyemata</taxon>
        <taxon>Brachyura</taxon>
        <taxon>Eubrachyura</taxon>
        <taxon>Portunoidea</taxon>
        <taxon>Portunidae</taxon>
        <taxon>Portuninae</taxon>
        <taxon>Portunus</taxon>
    </lineage>
</organism>
<dbReference type="EMBL" id="VSRR010139478">
    <property type="protein sequence ID" value="MPD04117.1"/>
    <property type="molecule type" value="Genomic_DNA"/>
</dbReference>
<name>A0A5B7KBU0_PORTR</name>
<feature type="region of interest" description="Disordered" evidence="1">
    <location>
        <begin position="1"/>
        <end position="55"/>
    </location>
</feature>
<keyword evidence="3" id="KW-1185">Reference proteome</keyword>
<evidence type="ECO:0000313" key="2">
    <source>
        <dbReference type="EMBL" id="MPD04117.1"/>
    </source>
</evidence>
<dbReference type="AlphaFoldDB" id="A0A5B7KBU0"/>
<comment type="caution">
    <text evidence="2">The sequence shown here is derived from an EMBL/GenBank/DDBJ whole genome shotgun (WGS) entry which is preliminary data.</text>
</comment>
<evidence type="ECO:0000256" key="1">
    <source>
        <dbReference type="SAM" id="MobiDB-lite"/>
    </source>
</evidence>